<reference evidence="6" key="1">
    <citation type="submission" date="2017-04" db="EMBL/GenBank/DDBJ databases">
        <title>Function of individual gut microbiota members based on whole genome sequencing of pure cultures obtained from chicken caecum.</title>
        <authorList>
            <person name="Medvecky M."/>
            <person name="Cejkova D."/>
            <person name="Polansky O."/>
            <person name="Karasova D."/>
            <person name="Kubasova T."/>
            <person name="Cizek A."/>
            <person name="Rychlik I."/>
        </authorList>
    </citation>
    <scope>NUCLEOTIDE SEQUENCE [LARGE SCALE GENOMIC DNA]</scope>
    <source>
        <strain evidence="6">An180</strain>
    </source>
</reference>
<evidence type="ECO:0000313" key="6">
    <source>
        <dbReference type="Proteomes" id="UP000195897"/>
    </source>
</evidence>
<dbReference type="InterPro" id="IPR013131">
    <property type="entry name" value="Mannitol_DH_N"/>
</dbReference>
<dbReference type="Gene3D" id="3.40.50.720">
    <property type="entry name" value="NAD(P)-binding Rossmann-like Domain"/>
    <property type="match status" value="1"/>
</dbReference>
<feature type="domain" description="Mannitol dehydrogenase C-terminal" evidence="4">
    <location>
        <begin position="321"/>
        <end position="510"/>
    </location>
</feature>
<dbReference type="InterPro" id="IPR008927">
    <property type="entry name" value="6-PGluconate_DH-like_C_sf"/>
</dbReference>
<dbReference type="InterPro" id="IPR036291">
    <property type="entry name" value="NAD(P)-bd_dom_sf"/>
</dbReference>
<dbReference type="RefSeq" id="WP_087374146.1">
    <property type="nucleotide sequence ID" value="NZ_NFKK01000018.1"/>
</dbReference>
<dbReference type="InterPro" id="IPR050988">
    <property type="entry name" value="Mannitol_DH/Oxidoreductase"/>
</dbReference>
<dbReference type="SUPFAM" id="SSF48179">
    <property type="entry name" value="6-phosphogluconate dehydrogenase C-terminal domain-like"/>
    <property type="match status" value="1"/>
</dbReference>
<comment type="caution">
    <text evidence="5">The sequence shown here is derived from an EMBL/GenBank/DDBJ whole genome shotgun (WGS) entry which is preliminary data.</text>
</comment>
<name>A0A1Y4LC93_9FIRM</name>
<dbReference type="Pfam" id="PF01232">
    <property type="entry name" value="Mannitol_dh"/>
    <property type="match status" value="1"/>
</dbReference>
<accession>A0A1Y4LC93</accession>
<dbReference type="GO" id="GO:0008926">
    <property type="term" value="F:mannitol-1-phosphate 5-dehydrogenase activity"/>
    <property type="evidence" value="ECO:0007669"/>
    <property type="project" value="UniProtKB-EC"/>
</dbReference>
<dbReference type="Gene3D" id="1.10.1040.10">
    <property type="entry name" value="N-(1-d-carboxylethyl)-l-norvaline Dehydrogenase, domain 2"/>
    <property type="match status" value="1"/>
</dbReference>
<evidence type="ECO:0000259" key="3">
    <source>
        <dbReference type="Pfam" id="PF01232"/>
    </source>
</evidence>
<dbReference type="PANTHER" id="PTHR43362">
    <property type="entry name" value="MANNITOL DEHYDROGENASE DSF1-RELATED"/>
    <property type="match status" value="1"/>
</dbReference>
<dbReference type="EMBL" id="NFKK01000018">
    <property type="protein sequence ID" value="OUP51692.1"/>
    <property type="molecule type" value="Genomic_DNA"/>
</dbReference>
<dbReference type="InterPro" id="IPR013118">
    <property type="entry name" value="Mannitol_DH_C"/>
</dbReference>
<dbReference type="AlphaFoldDB" id="A0A1Y4LC93"/>
<protein>
    <submittedName>
        <fullName evidence="5">Mannitol dehydrogenase</fullName>
    </submittedName>
</protein>
<dbReference type="Proteomes" id="UP000195897">
    <property type="component" value="Unassembled WGS sequence"/>
</dbReference>
<keyword evidence="1" id="KW-0560">Oxidoreductase</keyword>
<gene>
    <name evidence="5" type="ORF">B5F17_11950</name>
</gene>
<evidence type="ECO:0000256" key="2">
    <source>
        <dbReference type="ARBA" id="ARBA00048615"/>
    </source>
</evidence>
<sequence>MKLNLESLENKLAWESYRMPQYDIPAMAARTKAAPTWLHFGAGSMFRAFPAVLAQRMLTAGLTDTGIICCEAYDEELIDACYRAHDNLSLAVTLYADGRLKKEVVGSIAEALTLGTDYDRVAEIFAAPSLQMVSFTITEKAYPLRDNDKNLYPDVAHDMENGPKGTQSLIGRVISLCLHRMHTCGKPIALVSMDNCQNNSMRLRWSMMEIAYAWKAAGLIDDAELSYLSEQIAFPITMIDKITPHPDPKIAEHLAADGLEGMTPCATAKGTTYAPFVNTEQPQYLLIEDNFPVGHPPLEQLGVIFTRSDIVLKTAMMKACTCLNPNDTTLAVYGCLLGYTKISDEMQDKDLVNLITRMSEIEAMPMVSDPGVLDPHEYLHEALAVRYPNPFMPDTPQRIATDTSQKLATRFGVTLQGYYDSPLPKYRVCKLKYLPLALAGWLRYLIGVDDKGEAFELSPDPNLKMLQKHLEGIKLGTEKVTEAQLYPILSSKPIFGVNLYEVGVAEKVTEYFRELIAGPGAVRQTLHKYCGDN</sequence>
<evidence type="ECO:0000256" key="1">
    <source>
        <dbReference type="ARBA" id="ARBA00023002"/>
    </source>
</evidence>
<dbReference type="PANTHER" id="PTHR43362:SF1">
    <property type="entry name" value="MANNITOL DEHYDROGENASE 2-RELATED"/>
    <property type="match status" value="1"/>
</dbReference>
<feature type="domain" description="Mannitol dehydrogenase N-terminal" evidence="3">
    <location>
        <begin position="38"/>
        <end position="295"/>
    </location>
</feature>
<dbReference type="InterPro" id="IPR013328">
    <property type="entry name" value="6PGD_dom2"/>
</dbReference>
<evidence type="ECO:0000313" key="5">
    <source>
        <dbReference type="EMBL" id="OUP51692.1"/>
    </source>
</evidence>
<proteinExistence type="predicted"/>
<comment type="catalytic activity">
    <reaction evidence="2">
        <text>D-mannitol 1-phosphate + NAD(+) = beta-D-fructose 6-phosphate + NADH + H(+)</text>
        <dbReference type="Rhea" id="RHEA:19661"/>
        <dbReference type="ChEBI" id="CHEBI:15378"/>
        <dbReference type="ChEBI" id="CHEBI:57540"/>
        <dbReference type="ChEBI" id="CHEBI:57634"/>
        <dbReference type="ChEBI" id="CHEBI:57945"/>
        <dbReference type="ChEBI" id="CHEBI:61381"/>
        <dbReference type="EC" id="1.1.1.17"/>
    </reaction>
</comment>
<dbReference type="SUPFAM" id="SSF51735">
    <property type="entry name" value="NAD(P)-binding Rossmann-fold domains"/>
    <property type="match status" value="1"/>
</dbReference>
<organism evidence="5 6">
    <name type="scientific">Butyricicoccus pullicaecorum</name>
    <dbReference type="NCBI Taxonomy" id="501571"/>
    <lineage>
        <taxon>Bacteria</taxon>
        <taxon>Bacillati</taxon>
        <taxon>Bacillota</taxon>
        <taxon>Clostridia</taxon>
        <taxon>Eubacteriales</taxon>
        <taxon>Butyricicoccaceae</taxon>
        <taxon>Butyricicoccus</taxon>
    </lineage>
</organism>
<dbReference type="Pfam" id="PF08125">
    <property type="entry name" value="Mannitol_dh_C"/>
    <property type="match status" value="1"/>
</dbReference>
<evidence type="ECO:0000259" key="4">
    <source>
        <dbReference type="Pfam" id="PF08125"/>
    </source>
</evidence>